<organism evidence="3 4">
    <name type="scientific">Miscanthus lutarioriparius</name>
    <dbReference type="NCBI Taxonomy" id="422564"/>
    <lineage>
        <taxon>Eukaryota</taxon>
        <taxon>Viridiplantae</taxon>
        <taxon>Streptophyta</taxon>
        <taxon>Embryophyta</taxon>
        <taxon>Tracheophyta</taxon>
        <taxon>Spermatophyta</taxon>
        <taxon>Magnoliopsida</taxon>
        <taxon>Liliopsida</taxon>
        <taxon>Poales</taxon>
        <taxon>Poaceae</taxon>
        <taxon>PACMAD clade</taxon>
        <taxon>Panicoideae</taxon>
        <taxon>Andropogonodae</taxon>
        <taxon>Andropogoneae</taxon>
        <taxon>Saccharinae</taxon>
        <taxon>Miscanthus</taxon>
    </lineage>
</organism>
<accession>A0A811P1W0</accession>
<dbReference type="InterPro" id="IPR016197">
    <property type="entry name" value="Chromo-like_dom_sf"/>
</dbReference>
<dbReference type="PANTHER" id="PTHR15048">
    <property type="entry name" value="STARCH-BINDING DOMAIN-CONTAINING PROTEIN 1"/>
    <property type="match status" value="1"/>
</dbReference>
<evidence type="ECO:0000259" key="2">
    <source>
        <dbReference type="PROSITE" id="PS51166"/>
    </source>
</evidence>
<dbReference type="InterPro" id="IPR013783">
    <property type="entry name" value="Ig-like_fold"/>
</dbReference>
<dbReference type="Pfam" id="PF00686">
    <property type="entry name" value="CBM_20"/>
    <property type="match status" value="1"/>
</dbReference>
<dbReference type="GO" id="GO:0016020">
    <property type="term" value="C:membrane"/>
    <property type="evidence" value="ECO:0007669"/>
    <property type="project" value="TreeGrafter"/>
</dbReference>
<dbReference type="Gene3D" id="2.60.40.10">
    <property type="entry name" value="Immunoglobulins"/>
    <property type="match status" value="1"/>
</dbReference>
<dbReference type="FunFam" id="2.60.40.10:FF:000552">
    <property type="entry name" value="Related to glucoamylase"/>
    <property type="match status" value="1"/>
</dbReference>
<protein>
    <recommendedName>
        <fullName evidence="2">CBM20 domain-containing protein</fullName>
    </recommendedName>
</protein>
<sequence>MSFRWVTVSGSSFNQGLVASRVSPKLSFRYFGPYEVESKIDVVAYELKLRPGSSVHNVLHVSLLKPVKGTGAVSFSPLPADIPPVQTPHLVLDHRAITRNNRIYHQLLMKWVESPAEMATWEDEDDLLQKFPEFTAWGQAIANGGGDVTVRPTDKLPSLRSPKLKRERRPSTRYAGSEWVTSRPVASAIVVHPPSSKPMEVAAVACRAGLLARARPGSRARTRAWEHGVAVGPAPFAARRRLLVASLGVGEPLPEQSLGEEAVALEVGEDDDLDSLVYAENLLPPAAAAAAADVPEARTVRVKFVLRKQCAFGQQFLVVGDDAALGLWDPAKATALVWSEGHVWTANTDLPANRSIEFKFLLRDASGHVRWQHGTNRTLQITETPNTMVVHEDWDHGNKQKISEEEELSIGEEDVMFSEDLAGTNGAMPADTADNPQKHQNLETDRSAAVVADAPLQGEMVAANGTDQPQLMVDKHQTILEEVPGEQNGTPSADDYAGNGNDNDDTTLYQGGDLLPNRPTSIFENDLAWAGKAMQQLLRILGFQIGTTRT</sequence>
<dbReference type="SUPFAM" id="SSF54160">
    <property type="entry name" value="Chromo domain-like"/>
    <property type="match status" value="1"/>
</dbReference>
<gene>
    <name evidence="3" type="ORF">NCGR_LOCUS23964</name>
</gene>
<dbReference type="InterPro" id="IPR002044">
    <property type="entry name" value="CBM20"/>
</dbReference>
<name>A0A811P1W0_9POAL</name>
<dbReference type="EMBL" id="CAJGYO010000006">
    <property type="protein sequence ID" value="CAD6235879.1"/>
    <property type="molecule type" value="Genomic_DNA"/>
</dbReference>
<feature type="region of interest" description="Disordered" evidence="1">
    <location>
        <begin position="484"/>
        <end position="505"/>
    </location>
</feature>
<dbReference type="SMART" id="SM01065">
    <property type="entry name" value="CBM_2"/>
    <property type="match status" value="1"/>
</dbReference>
<dbReference type="CDD" id="cd05467">
    <property type="entry name" value="CBM20"/>
    <property type="match status" value="1"/>
</dbReference>
<evidence type="ECO:0000313" key="3">
    <source>
        <dbReference type="EMBL" id="CAD6235879.1"/>
    </source>
</evidence>
<dbReference type="InterPro" id="IPR056924">
    <property type="entry name" value="SH3_Tf2-1"/>
</dbReference>
<dbReference type="Pfam" id="PF24626">
    <property type="entry name" value="SH3_Tf2-1"/>
    <property type="match status" value="1"/>
</dbReference>
<evidence type="ECO:0000313" key="4">
    <source>
        <dbReference type="Proteomes" id="UP000604825"/>
    </source>
</evidence>
<dbReference type="Proteomes" id="UP000604825">
    <property type="component" value="Unassembled WGS sequence"/>
</dbReference>
<dbReference type="SUPFAM" id="SSF49452">
    <property type="entry name" value="Starch-binding domain-like"/>
    <property type="match status" value="1"/>
</dbReference>
<evidence type="ECO:0000256" key="1">
    <source>
        <dbReference type="SAM" id="MobiDB-lite"/>
    </source>
</evidence>
<proteinExistence type="predicted"/>
<dbReference type="PANTHER" id="PTHR15048:SF0">
    <property type="entry name" value="STARCH-BINDING DOMAIN-CONTAINING PROTEIN 1"/>
    <property type="match status" value="1"/>
</dbReference>
<dbReference type="OrthoDB" id="550577at2759"/>
<dbReference type="PROSITE" id="PS51166">
    <property type="entry name" value="CBM20"/>
    <property type="match status" value="1"/>
</dbReference>
<keyword evidence="4" id="KW-1185">Reference proteome</keyword>
<reference evidence="3" key="1">
    <citation type="submission" date="2020-10" db="EMBL/GenBank/DDBJ databases">
        <authorList>
            <person name="Han B."/>
            <person name="Lu T."/>
            <person name="Zhao Q."/>
            <person name="Huang X."/>
            <person name="Zhao Y."/>
        </authorList>
    </citation>
    <scope>NUCLEOTIDE SEQUENCE</scope>
</reference>
<comment type="caution">
    <text evidence="3">The sequence shown here is derived from an EMBL/GenBank/DDBJ whole genome shotgun (WGS) entry which is preliminary data.</text>
</comment>
<feature type="domain" description="CBM20" evidence="2">
    <location>
        <begin position="294"/>
        <end position="396"/>
    </location>
</feature>
<dbReference type="AlphaFoldDB" id="A0A811P1W0"/>
<feature type="region of interest" description="Disordered" evidence="1">
    <location>
        <begin position="146"/>
        <end position="176"/>
    </location>
</feature>
<dbReference type="GO" id="GO:2001070">
    <property type="term" value="F:starch binding"/>
    <property type="evidence" value="ECO:0007669"/>
    <property type="project" value="InterPro"/>
</dbReference>
<dbReference type="InterPro" id="IPR013784">
    <property type="entry name" value="Carb-bd-like_fold"/>
</dbReference>